<keyword evidence="3" id="KW-1185">Reference proteome</keyword>
<comment type="caution">
    <text evidence="2">The sequence shown here is derived from an EMBL/GenBank/DDBJ whole genome shotgun (WGS) entry which is preliminary data.</text>
</comment>
<dbReference type="Pfam" id="PF18614">
    <property type="entry name" value="RNase_II_C_S1"/>
    <property type="match status" value="1"/>
</dbReference>
<dbReference type="InterPro" id="IPR040596">
    <property type="entry name" value="RNase_II_C_S1"/>
</dbReference>
<dbReference type="SMART" id="SM00955">
    <property type="entry name" value="RNB"/>
    <property type="match status" value="1"/>
</dbReference>
<reference evidence="2 3" key="1">
    <citation type="submission" date="2020-07" db="EMBL/GenBank/DDBJ databases">
        <title>Sequencing the genomes of 1000 actinobacteria strains.</title>
        <authorList>
            <person name="Klenk H.-P."/>
        </authorList>
    </citation>
    <scope>NUCLEOTIDE SEQUENCE [LARGE SCALE GENOMIC DNA]</scope>
    <source>
        <strain evidence="2 3">DSM 22083</strain>
    </source>
</reference>
<organism evidence="2 3">
    <name type="scientific">Microlunatus parietis</name>
    <dbReference type="NCBI Taxonomy" id="682979"/>
    <lineage>
        <taxon>Bacteria</taxon>
        <taxon>Bacillati</taxon>
        <taxon>Actinomycetota</taxon>
        <taxon>Actinomycetes</taxon>
        <taxon>Propionibacteriales</taxon>
        <taxon>Propionibacteriaceae</taxon>
        <taxon>Microlunatus</taxon>
    </lineage>
</organism>
<dbReference type="SUPFAM" id="SSF50249">
    <property type="entry name" value="Nucleic acid-binding proteins"/>
    <property type="match status" value="1"/>
</dbReference>
<dbReference type="Proteomes" id="UP000569914">
    <property type="component" value="Unassembled WGS sequence"/>
</dbReference>
<proteinExistence type="predicted"/>
<dbReference type="GO" id="GO:0003723">
    <property type="term" value="F:RNA binding"/>
    <property type="evidence" value="ECO:0007669"/>
    <property type="project" value="InterPro"/>
</dbReference>
<dbReference type="InterPro" id="IPR050180">
    <property type="entry name" value="RNR_Ribonuclease"/>
</dbReference>
<protein>
    <submittedName>
        <fullName evidence="2">Exoribonuclease R</fullName>
    </submittedName>
</protein>
<dbReference type="GO" id="GO:0000932">
    <property type="term" value="C:P-body"/>
    <property type="evidence" value="ECO:0007669"/>
    <property type="project" value="TreeGrafter"/>
</dbReference>
<gene>
    <name evidence="2" type="ORF">BKA15_001562</name>
</gene>
<dbReference type="InterPro" id="IPR012340">
    <property type="entry name" value="NA-bd_OB-fold"/>
</dbReference>
<sequence>MPARKLALSDRARAEVADGLAALRTELQLPDEFPAEVTAAAERAAKEPRLPELDRTELELITIDPEGSRDLDQALHLAESGDGFVVSYAIADVGAFVEPDGPVDAEAHKRGQTLYAPDRRTPLHPPALSEDAASLLPDQVRPAVLWTIMLDRAGRQTGVTVQRALVRSREQLTYLQAQQELDGGSPRPSLELLRTVGQLREQQERDRGGVSLPIPEQQVAVADDHWTLEFRSPLPVEGWNAQISLLTGMAAARIMLDGGIGVLRTLPPAEDSSLHRLRRIAKALRITWPDELSYPEFVRTLDPAQARDAAMLAACTSLFRGAGYAAFDGAPPEQPQHAALAVEYAHATAPLRRLVDRYVSEVCLALSAGQPVPDRIRAGLSALPETMAASEQQAKRYERAILDLVELAVLRSAGGTVFDAMVTELDERRDKGKLVIAEPAVEAAVRGDRLRLGEELRVRLIKQELERGAVVFEPA</sequence>
<accession>A0A7Y9I4Q5</accession>
<dbReference type="Pfam" id="PF00773">
    <property type="entry name" value="RNB"/>
    <property type="match status" value="1"/>
</dbReference>
<dbReference type="PANTHER" id="PTHR23355">
    <property type="entry name" value="RIBONUCLEASE"/>
    <property type="match status" value="1"/>
</dbReference>
<dbReference type="RefSeq" id="WP_179749540.1">
    <property type="nucleotide sequence ID" value="NZ_JACCBU010000001.1"/>
</dbReference>
<name>A0A7Y9I4Q5_9ACTN</name>
<evidence type="ECO:0000259" key="1">
    <source>
        <dbReference type="SMART" id="SM00955"/>
    </source>
</evidence>
<evidence type="ECO:0000313" key="3">
    <source>
        <dbReference type="Proteomes" id="UP000569914"/>
    </source>
</evidence>
<dbReference type="AlphaFoldDB" id="A0A7Y9I4Q5"/>
<dbReference type="GO" id="GO:0006402">
    <property type="term" value="P:mRNA catabolic process"/>
    <property type="evidence" value="ECO:0007669"/>
    <property type="project" value="TreeGrafter"/>
</dbReference>
<evidence type="ECO:0000313" key="2">
    <source>
        <dbReference type="EMBL" id="NYE70233.1"/>
    </source>
</evidence>
<feature type="domain" description="RNB" evidence="1">
    <location>
        <begin position="52"/>
        <end position="369"/>
    </location>
</feature>
<dbReference type="EMBL" id="JACCBU010000001">
    <property type="protein sequence ID" value="NYE70233.1"/>
    <property type="molecule type" value="Genomic_DNA"/>
</dbReference>
<dbReference type="GO" id="GO:0000175">
    <property type="term" value="F:3'-5'-RNA exonuclease activity"/>
    <property type="evidence" value="ECO:0007669"/>
    <property type="project" value="TreeGrafter"/>
</dbReference>
<dbReference type="InterPro" id="IPR001900">
    <property type="entry name" value="RNase_II/R"/>
</dbReference>
<dbReference type="PANTHER" id="PTHR23355:SF42">
    <property type="entry name" value="RIBONUCLEASE II, CHLOROPLASTIC_MITOCHONDRIAL"/>
    <property type="match status" value="1"/>
</dbReference>